<proteinExistence type="predicted"/>
<dbReference type="Proteomes" id="UP000655751">
    <property type="component" value="Unassembled WGS sequence"/>
</dbReference>
<dbReference type="Gene3D" id="3.30.1540.10">
    <property type="entry name" value="formyl-coa transferase, domain 3"/>
    <property type="match status" value="2"/>
</dbReference>
<dbReference type="InterPro" id="IPR023606">
    <property type="entry name" value="CoA-Trfase_III_dom_1_sf"/>
</dbReference>
<gene>
    <name evidence="2" type="ORF">IT779_25545</name>
</gene>
<dbReference type="SUPFAM" id="SSF89796">
    <property type="entry name" value="CoA-transferase family III (CaiB/BaiF)"/>
    <property type="match status" value="2"/>
</dbReference>
<dbReference type="InterPro" id="IPR044855">
    <property type="entry name" value="CoA-Trfase_III_dom3_sf"/>
</dbReference>
<evidence type="ECO:0000313" key="2">
    <source>
        <dbReference type="EMBL" id="MBH0779640.1"/>
    </source>
</evidence>
<dbReference type="Pfam" id="PF02515">
    <property type="entry name" value="CoA_transf_3"/>
    <property type="match status" value="2"/>
</dbReference>
<dbReference type="RefSeq" id="WP_196151939.1">
    <property type="nucleotide sequence ID" value="NZ_JADMLG010000011.1"/>
</dbReference>
<sequence length="801" mass="85921">MAAQPLRPQEAVTAQALAGFRVVELAERVAGEYCGKLLADFGAEVIKVERPGTGSPTRRMSPVLGAGTESSGLFAYANTNKRSVALDTADRAALHALIATADAVVDDHAASWRESIGLARTAVEADHPGVVFCSATPFGAQAPDRLRNATSLNIFQAGGWGHHTPGNCDPEAAPLQGPGRFVADYEAGLDAALCVASALFGKLHRRAGEFIDLSQQAVLASRADCVLGRFLAGEVTPEGARTDFDQQGPASFFTCADGAVYLYMTNRNHWRGLRALLEEAAWLDEFDENWLEFDVSADKVAAFRAGFARSVAARSRAELTERAQKLGVALVPVNDAADLKQSAQYRHRGFFQRVTHPTLGAADYPTVPYRLSRTPARITRCAPELGEYTTTTARGSVREPVPPRFQRPRSTRGGPLAGVRVVELGKVWAAPYAGKLLAFLGAEVIKVESRDNPDEMRAYGGTDIDHAPYFLSINPEILSVEIDMKSPTGADRLRELIARSDIVIENLRPGAMARLDLTYEALTAIKPDIIAVSIKMWGTSGPLSYQTGYAPCFAALSGAAASVGRPGGPPLGANSRYGDSTVGAAAAFAAVTALLHRELTGEGQFVDVSAVETLSTMIGDRLLEHGLTGQPLAPVGNRHPDLNPHGCYRCADGWVSIAVADDRQWRQLTEVLDAPNLTADSRFANNRGRSENSDELDEAITRHTLGHAAEDLARRLSEAGVPATKSATAPEIIGDRGLWDREFYRFVSDHREGLRPILGAPWRMSRSEAEITRGAPCLGEHDAYVLAEILSSPTAAIDGTP</sequence>
<dbReference type="GO" id="GO:0008410">
    <property type="term" value="F:CoA-transferase activity"/>
    <property type="evidence" value="ECO:0007669"/>
    <property type="project" value="TreeGrafter"/>
</dbReference>
<keyword evidence="3" id="KW-1185">Reference proteome</keyword>
<keyword evidence="1 2" id="KW-0808">Transferase</keyword>
<dbReference type="InterPro" id="IPR050483">
    <property type="entry name" value="CoA-transferase_III_domain"/>
</dbReference>
<dbReference type="PANTHER" id="PTHR48207">
    <property type="entry name" value="SUCCINATE--HYDROXYMETHYLGLUTARATE COA-TRANSFERASE"/>
    <property type="match status" value="1"/>
</dbReference>
<accession>A0A931IFZ0</accession>
<dbReference type="PANTHER" id="PTHR48207:SF3">
    <property type="entry name" value="SUCCINATE--HYDROXYMETHYLGLUTARATE COA-TRANSFERASE"/>
    <property type="match status" value="1"/>
</dbReference>
<organism evidence="2 3">
    <name type="scientific">Nocardia bovistercoris</name>
    <dbReference type="NCBI Taxonomy" id="2785916"/>
    <lineage>
        <taxon>Bacteria</taxon>
        <taxon>Bacillati</taxon>
        <taxon>Actinomycetota</taxon>
        <taxon>Actinomycetes</taxon>
        <taxon>Mycobacteriales</taxon>
        <taxon>Nocardiaceae</taxon>
        <taxon>Nocardia</taxon>
    </lineage>
</organism>
<name>A0A931IFZ0_9NOCA</name>
<dbReference type="EMBL" id="JADMLG010000011">
    <property type="protein sequence ID" value="MBH0779640.1"/>
    <property type="molecule type" value="Genomic_DNA"/>
</dbReference>
<evidence type="ECO:0000256" key="1">
    <source>
        <dbReference type="ARBA" id="ARBA00022679"/>
    </source>
</evidence>
<dbReference type="InterPro" id="IPR003673">
    <property type="entry name" value="CoA-Trfase_fam_III"/>
</dbReference>
<dbReference type="AlphaFoldDB" id="A0A931IFZ0"/>
<dbReference type="Gene3D" id="3.40.50.10540">
    <property type="entry name" value="Crotonobetainyl-coa:carnitine coa-transferase, domain 1"/>
    <property type="match status" value="2"/>
</dbReference>
<evidence type="ECO:0000313" key="3">
    <source>
        <dbReference type="Proteomes" id="UP000655751"/>
    </source>
</evidence>
<protein>
    <submittedName>
        <fullName evidence="2">CoA transferase</fullName>
    </submittedName>
</protein>
<comment type="caution">
    <text evidence="2">The sequence shown here is derived from an EMBL/GenBank/DDBJ whole genome shotgun (WGS) entry which is preliminary data.</text>
</comment>
<reference evidence="2" key="1">
    <citation type="submission" date="2020-11" db="EMBL/GenBank/DDBJ databases">
        <title>Nocardia NEAU-351.nov., a novel actinomycete isolated from the cow dung.</title>
        <authorList>
            <person name="Zhang X."/>
        </authorList>
    </citation>
    <scope>NUCLEOTIDE SEQUENCE</scope>
    <source>
        <strain evidence="2">NEAU-351</strain>
    </source>
</reference>